<evidence type="ECO:0000313" key="2">
    <source>
        <dbReference type="EMBL" id="KIM75011.1"/>
    </source>
</evidence>
<keyword evidence="1" id="KW-0175">Coiled coil</keyword>
<dbReference type="OrthoDB" id="3254002at2759"/>
<organism evidence="2 3">
    <name type="scientific">Piloderma croceum (strain F 1598)</name>
    <dbReference type="NCBI Taxonomy" id="765440"/>
    <lineage>
        <taxon>Eukaryota</taxon>
        <taxon>Fungi</taxon>
        <taxon>Dikarya</taxon>
        <taxon>Basidiomycota</taxon>
        <taxon>Agaricomycotina</taxon>
        <taxon>Agaricomycetes</taxon>
        <taxon>Agaricomycetidae</taxon>
        <taxon>Atheliales</taxon>
        <taxon>Atheliaceae</taxon>
        <taxon>Piloderma</taxon>
    </lineage>
</organism>
<evidence type="ECO:0000313" key="3">
    <source>
        <dbReference type="Proteomes" id="UP000054166"/>
    </source>
</evidence>
<reference evidence="3" key="2">
    <citation type="submission" date="2015-01" db="EMBL/GenBank/DDBJ databases">
        <title>Evolutionary Origins and Diversification of the Mycorrhizal Mutualists.</title>
        <authorList>
            <consortium name="DOE Joint Genome Institute"/>
            <consortium name="Mycorrhizal Genomics Consortium"/>
            <person name="Kohler A."/>
            <person name="Kuo A."/>
            <person name="Nagy L.G."/>
            <person name="Floudas D."/>
            <person name="Copeland A."/>
            <person name="Barry K.W."/>
            <person name="Cichocki N."/>
            <person name="Veneault-Fourrey C."/>
            <person name="LaButti K."/>
            <person name="Lindquist E.A."/>
            <person name="Lipzen A."/>
            <person name="Lundell T."/>
            <person name="Morin E."/>
            <person name="Murat C."/>
            <person name="Riley R."/>
            <person name="Ohm R."/>
            <person name="Sun H."/>
            <person name="Tunlid A."/>
            <person name="Henrissat B."/>
            <person name="Grigoriev I.V."/>
            <person name="Hibbett D.S."/>
            <person name="Martin F."/>
        </authorList>
    </citation>
    <scope>NUCLEOTIDE SEQUENCE [LARGE SCALE GENOMIC DNA]</scope>
    <source>
        <strain evidence="3">F 1598</strain>
    </source>
</reference>
<evidence type="ECO:0000256" key="1">
    <source>
        <dbReference type="SAM" id="Coils"/>
    </source>
</evidence>
<protein>
    <submittedName>
        <fullName evidence="2">Uncharacterized protein</fullName>
    </submittedName>
</protein>
<dbReference type="EMBL" id="KN833052">
    <property type="protein sequence ID" value="KIM75011.1"/>
    <property type="molecule type" value="Genomic_DNA"/>
</dbReference>
<keyword evidence="3" id="KW-1185">Reference proteome</keyword>
<proteinExistence type="predicted"/>
<accession>A0A0C3F541</accession>
<dbReference type="InParanoid" id="A0A0C3F541"/>
<sequence>MSQGQPDQNKSLVPLFPNQILTTEEYAANQRKIAQIRQLAASMEQSNDQAHQRYVQLELQRRVEEGERARLVLFLLAAPDDCPTLYLASGRCS</sequence>
<dbReference type="Proteomes" id="UP000054166">
    <property type="component" value="Unassembled WGS sequence"/>
</dbReference>
<name>A0A0C3F541_PILCF</name>
<dbReference type="HOGENOM" id="CLU_2400479_0_0_1"/>
<reference evidence="2 3" key="1">
    <citation type="submission" date="2014-04" db="EMBL/GenBank/DDBJ databases">
        <authorList>
            <consortium name="DOE Joint Genome Institute"/>
            <person name="Kuo A."/>
            <person name="Tarkka M."/>
            <person name="Buscot F."/>
            <person name="Kohler A."/>
            <person name="Nagy L.G."/>
            <person name="Floudas D."/>
            <person name="Copeland A."/>
            <person name="Barry K.W."/>
            <person name="Cichocki N."/>
            <person name="Veneault-Fourrey C."/>
            <person name="LaButti K."/>
            <person name="Lindquist E.A."/>
            <person name="Lipzen A."/>
            <person name="Lundell T."/>
            <person name="Morin E."/>
            <person name="Murat C."/>
            <person name="Sun H."/>
            <person name="Tunlid A."/>
            <person name="Henrissat B."/>
            <person name="Grigoriev I.V."/>
            <person name="Hibbett D.S."/>
            <person name="Martin F."/>
            <person name="Nordberg H.P."/>
            <person name="Cantor M.N."/>
            <person name="Hua S.X."/>
        </authorList>
    </citation>
    <scope>NUCLEOTIDE SEQUENCE [LARGE SCALE GENOMIC DNA]</scope>
    <source>
        <strain evidence="2 3">F 1598</strain>
    </source>
</reference>
<gene>
    <name evidence="2" type="ORF">PILCRDRAFT_689801</name>
</gene>
<feature type="coiled-coil region" evidence="1">
    <location>
        <begin position="33"/>
        <end position="60"/>
    </location>
</feature>
<dbReference type="AlphaFoldDB" id="A0A0C3F541"/>